<dbReference type="Gene3D" id="6.10.140.2220">
    <property type="match status" value="1"/>
</dbReference>
<keyword evidence="1" id="KW-0479">Metal-binding</keyword>
<protein>
    <submittedName>
        <fullName evidence="6">Zinc finger MYND domain-containing protein</fullName>
    </submittedName>
</protein>
<evidence type="ECO:0000256" key="4">
    <source>
        <dbReference type="PROSITE-ProRule" id="PRU00134"/>
    </source>
</evidence>
<comment type="caution">
    <text evidence="6">The sequence shown here is derived from an EMBL/GenBank/DDBJ whole genome shotgun (WGS) entry which is preliminary data.</text>
</comment>
<dbReference type="Proteomes" id="UP000703269">
    <property type="component" value="Unassembled WGS sequence"/>
</dbReference>
<evidence type="ECO:0000313" key="6">
    <source>
        <dbReference type="EMBL" id="GJE93116.1"/>
    </source>
</evidence>
<dbReference type="PROSITE" id="PS50865">
    <property type="entry name" value="ZF_MYND_2"/>
    <property type="match status" value="1"/>
</dbReference>
<evidence type="ECO:0000256" key="2">
    <source>
        <dbReference type="ARBA" id="ARBA00022771"/>
    </source>
</evidence>
<dbReference type="InterPro" id="IPR002893">
    <property type="entry name" value="Znf_MYND"/>
</dbReference>
<dbReference type="EMBL" id="BPQB01000030">
    <property type="protein sequence ID" value="GJE93116.1"/>
    <property type="molecule type" value="Genomic_DNA"/>
</dbReference>
<feature type="domain" description="MYND-type" evidence="5">
    <location>
        <begin position="51"/>
        <end position="92"/>
    </location>
</feature>
<dbReference type="AlphaFoldDB" id="A0A9P3LF19"/>
<proteinExistence type="predicted"/>
<dbReference type="GO" id="GO:0008270">
    <property type="term" value="F:zinc ion binding"/>
    <property type="evidence" value="ECO:0007669"/>
    <property type="project" value="UniProtKB-KW"/>
</dbReference>
<dbReference type="Pfam" id="PF01753">
    <property type="entry name" value="zf-MYND"/>
    <property type="match status" value="1"/>
</dbReference>
<evidence type="ECO:0000256" key="1">
    <source>
        <dbReference type="ARBA" id="ARBA00022723"/>
    </source>
</evidence>
<dbReference type="SUPFAM" id="SSF144232">
    <property type="entry name" value="HIT/MYND zinc finger-like"/>
    <property type="match status" value="1"/>
</dbReference>
<keyword evidence="7" id="KW-1185">Reference proteome</keyword>
<evidence type="ECO:0000313" key="7">
    <source>
        <dbReference type="Proteomes" id="UP000703269"/>
    </source>
</evidence>
<gene>
    <name evidence="6" type="ORF">PsYK624_092750</name>
</gene>
<reference evidence="6 7" key="1">
    <citation type="submission" date="2021-08" db="EMBL/GenBank/DDBJ databases">
        <title>Draft Genome Sequence of Phanerochaete sordida strain YK-624.</title>
        <authorList>
            <person name="Mori T."/>
            <person name="Dohra H."/>
            <person name="Suzuki T."/>
            <person name="Kawagishi H."/>
            <person name="Hirai H."/>
        </authorList>
    </citation>
    <scope>NUCLEOTIDE SEQUENCE [LARGE SCALE GENOMIC DNA]</scope>
    <source>
        <strain evidence="6 7">YK-624</strain>
    </source>
</reference>
<dbReference type="OrthoDB" id="3043214at2759"/>
<keyword evidence="3" id="KW-0862">Zinc</keyword>
<name>A0A9P3LF19_9APHY</name>
<evidence type="ECO:0000259" key="5">
    <source>
        <dbReference type="PROSITE" id="PS50865"/>
    </source>
</evidence>
<sequence>MAPQKSTALALWTNFGRQCEIDTNAPAVPALPSPNDRDVWSKDMGCAWRECLCFGEKPHHKLRKCNGCQSAMYCSKKCQRRDWIEGGHKGSCRSSSS</sequence>
<organism evidence="6 7">
    <name type="scientific">Phanerochaete sordida</name>
    <dbReference type="NCBI Taxonomy" id="48140"/>
    <lineage>
        <taxon>Eukaryota</taxon>
        <taxon>Fungi</taxon>
        <taxon>Dikarya</taxon>
        <taxon>Basidiomycota</taxon>
        <taxon>Agaricomycotina</taxon>
        <taxon>Agaricomycetes</taxon>
        <taxon>Polyporales</taxon>
        <taxon>Phanerochaetaceae</taxon>
        <taxon>Phanerochaete</taxon>
    </lineage>
</organism>
<evidence type="ECO:0000256" key="3">
    <source>
        <dbReference type="ARBA" id="ARBA00022833"/>
    </source>
</evidence>
<accession>A0A9P3LF19</accession>
<keyword evidence="2 4" id="KW-0863">Zinc-finger</keyword>